<feature type="transmembrane region" description="Helical" evidence="1">
    <location>
        <begin position="136"/>
        <end position="164"/>
    </location>
</feature>
<reference evidence="2 3" key="1">
    <citation type="submission" date="2020-03" db="EMBL/GenBank/DDBJ databases">
        <title>Metabolic flexibility allows generalist bacteria to become dominant in a frequently disturbed ecosystem.</title>
        <authorList>
            <person name="Chen Y.-J."/>
            <person name="Leung P.M."/>
            <person name="Bay S.K."/>
            <person name="Hugenholtz P."/>
            <person name="Kessler A.J."/>
            <person name="Shelley G."/>
            <person name="Waite D.W."/>
            <person name="Cook P.L."/>
            <person name="Greening C."/>
        </authorList>
    </citation>
    <scope>NUCLEOTIDE SEQUENCE [LARGE SCALE GENOMIC DNA]</scope>
    <source>
        <strain evidence="2">SS_bin_28</strain>
    </source>
</reference>
<accession>A0A7Y2E6A6</accession>
<evidence type="ECO:0000256" key="1">
    <source>
        <dbReference type="SAM" id="Phobius"/>
    </source>
</evidence>
<dbReference type="AlphaFoldDB" id="A0A7Y2E6A6"/>
<dbReference type="PANTHER" id="PTHR43471:SF1">
    <property type="entry name" value="ABC TRANSPORTER PERMEASE PROTEIN NOSY-RELATED"/>
    <property type="match status" value="1"/>
</dbReference>
<feature type="transmembrane region" description="Helical" evidence="1">
    <location>
        <begin position="170"/>
        <end position="199"/>
    </location>
</feature>
<dbReference type="GO" id="GO:0005886">
    <property type="term" value="C:plasma membrane"/>
    <property type="evidence" value="ECO:0007669"/>
    <property type="project" value="UniProtKB-SubCell"/>
</dbReference>
<dbReference type="GO" id="GO:0140359">
    <property type="term" value="F:ABC-type transporter activity"/>
    <property type="evidence" value="ECO:0007669"/>
    <property type="project" value="InterPro"/>
</dbReference>
<dbReference type="Proteomes" id="UP000547674">
    <property type="component" value="Unassembled WGS sequence"/>
</dbReference>
<evidence type="ECO:0000313" key="2">
    <source>
        <dbReference type="EMBL" id="NNF05440.1"/>
    </source>
</evidence>
<keyword evidence="1" id="KW-0472">Membrane</keyword>
<dbReference type="PANTHER" id="PTHR43471">
    <property type="entry name" value="ABC TRANSPORTER PERMEASE"/>
    <property type="match status" value="1"/>
</dbReference>
<evidence type="ECO:0000313" key="3">
    <source>
        <dbReference type="Proteomes" id="UP000547674"/>
    </source>
</evidence>
<feature type="non-terminal residue" evidence="2">
    <location>
        <position position="212"/>
    </location>
</feature>
<organism evidence="2 3">
    <name type="scientific">Eiseniibacteriota bacterium</name>
    <dbReference type="NCBI Taxonomy" id="2212470"/>
    <lineage>
        <taxon>Bacteria</taxon>
        <taxon>Candidatus Eiseniibacteriota</taxon>
    </lineage>
</organism>
<protein>
    <submittedName>
        <fullName evidence="2">ABC transporter permease subunit</fullName>
    </submittedName>
</protein>
<feature type="transmembrane region" description="Helical" evidence="1">
    <location>
        <begin position="58"/>
        <end position="77"/>
    </location>
</feature>
<name>A0A7Y2E6A6_UNCEI</name>
<keyword evidence="1" id="KW-1133">Transmembrane helix</keyword>
<gene>
    <name evidence="2" type="ORF">HKN21_01640</name>
</gene>
<feature type="transmembrane region" description="Helical" evidence="1">
    <location>
        <begin position="97"/>
        <end position="115"/>
    </location>
</feature>
<dbReference type="EMBL" id="JABDJR010000057">
    <property type="protein sequence ID" value="NNF05440.1"/>
    <property type="molecule type" value="Genomic_DNA"/>
</dbReference>
<keyword evidence="1" id="KW-0812">Transmembrane</keyword>
<comment type="caution">
    <text evidence="2">The sequence shown here is derived from an EMBL/GenBank/DDBJ whole genome shotgun (WGS) entry which is preliminary data.</text>
</comment>
<proteinExistence type="predicted"/>
<dbReference type="Pfam" id="PF12679">
    <property type="entry name" value="ABC2_membrane_2"/>
    <property type="match status" value="1"/>
</dbReference>
<sequence length="212" mass="22216">MSLHSHGTRFGTDSSMPTLTTMNVTKTKVNTAQRSRYHGLGVVARETWRRAGAAKATLAFAIVFSVLALGVSYFGLAGTRSTGFQGFARVTASLLNIVVYIVPLIALILGVTEVTGRKESMAVTLSQPLRRMDYLLGTYLGVAGALATALMIGLGGAGVLIAVQTSTASIAGYLTLLAASLGLMLSFLSLAFLVGVFLLDRLKSTAAAIVIW</sequence>